<keyword evidence="1" id="KW-0472">Membrane</keyword>
<feature type="transmembrane region" description="Helical" evidence="1">
    <location>
        <begin position="21"/>
        <end position="40"/>
    </location>
</feature>
<gene>
    <name evidence="2" type="ORF">ACJDT4_13915</name>
</gene>
<keyword evidence="1" id="KW-0812">Transmembrane</keyword>
<comment type="caution">
    <text evidence="2">The sequence shown here is derived from an EMBL/GenBank/DDBJ whole genome shotgun (WGS) entry which is preliminary data.</text>
</comment>
<keyword evidence="3" id="KW-1185">Reference proteome</keyword>
<organism evidence="2 3">
    <name type="scientific">Clostridium neuense</name>
    <dbReference type="NCBI Taxonomy" id="1728934"/>
    <lineage>
        <taxon>Bacteria</taxon>
        <taxon>Bacillati</taxon>
        <taxon>Bacillota</taxon>
        <taxon>Clostridia</taxon>
        <taxon>Eubacteriales</taxon>
        <taxon>Clostridiaceae</taxon>
        <taxon>Clostridium</taxon>
    </lineage>
</organism>
<evidence type="ECO:0000313" key="3">
    <source>
        <dbReference type="Proteomes" id="UP001623592"/>
    </source>
</evidence>
<proteinExistence type="predicted"/>
<dbReference type="RefSeq" id="WP_406788167.1">
    <property type="nucleotide sequence ID" value="NZ_JBJIAA010000011.1"/>
</dbReference>
<evidence type="ECO:0000256" key="1">
    <source>
        <dbReference type="SAM" id="Phobius"/>
    </source>
</evidence>
<accession>A0ABW8TJ55</accession>
<keyword evidence="1" id="KW-1133">Transmembrane helix</keyword>
<evidence type="ECO:0000313" key="2">
    <source>
        <dbReference type="EMBL" id="MFL0251513.1"/>
    </source>
</evidence>
<sequence>MLKKLLRKKSRGDASIAGLSIFMLILISLVLMFTVFYKIIINRVQDVQDDVTLSNLAVYKNIDLDVLGQDGILKISDPNDAFETFKRHLETNMKLDSNLNGLSGSVADGQVTVDEFTIYNVKGNIVDIWTYSSNNHMFTESTADMSLGIVKTSDNSIVKNTSVHATIKFNTDILFGQKKETSVSVDTDIVK</sequence>
<name>A0ABW8TJ55_9CLOT</name>
<dbReference type="Proteomes" id="UP001623592">
    <property type="component" value="Unassembled WGS sequence"/>
</dbReference>
<reference evidence="2 3" key="1">
    <citation type="submission" date="2024-11" db="EMBL/GenBank/DDBJ databases">
        <authorList>
            <person name="Heng Y.C."/>
            <person name="Lim A.C.H."/>
            <person name="Lee J.K.Y."/>
            <person name="Kittelmann S."/>
        </authorList>
    </citation>
    <scope>NUCLEOTIDE SEQUENCE [LARGE SCALE GENOMIC DNA]</scope>
    <source>
        <strain evidence="2 3">WILCCON 0114</strain>
    </source>
</reference>
<protein>
    <submittedName>
        <fullName evidence="2">Uncharacterized protein</fullName>
    </submittedName>
</protein>
<dbReference type="EMBL" id="JBJIAA010000011">
    <property type="protein sequence ID" value="MFL0251513.1"/>
    <property type="molecule type" value="Genomic_DNA"/>
</dbReference>